<dbReference type="GO" id="GO:0016787">
    <property type="term" value="F:hydrolase activity"/>
    <property type="evidence" value="ECO:0007669"/>
    <property type="project" value="UniProtKB-KW"/>
</dbReference>
<dbReference type="PANTHER" id="PTHR10000">
    <property type="entry name" value="PHOSPHOSERINE PHOSPHATASE"/>
    <property type="match status" value="1"/>
</dbReference>
<reference evidence="1" key="1">
    <citation type="submission" date="2022-01" db="EMBL/GenBank/DDBJ databases">
        <authorList>
            <person name="Wang Y."/>
        </authorList>
    </citation>
    <scope>NUCLEOTIDE SEQUENCE</scope>
    <source>
        <strain evidence="1">WB101</strain>
    </source>
</reference>
<dbReference type="InterPro" id="IPR023214">
    <property type="entry name" value="HAD_sf"/>
</dbReference>
<evidence type="ECO:0000313" key="2">
    <source>
        <dbReference type="Proteomes" id="UP001165366"/>
    </source>
</evidence>
<keyword evidence="1" id="KW-0378">Hydrolase</keyword>
<reference evidence="1" key="2">
    <citation type="submission" date="2024-05" db="EMBL/GenBank/DDBJ databases">
        <title>Rhodohalobacter halophilus gen. nov., sp. nov., a moderately halophilic member of the family Balneolaceae.</title>
        <authorList>
            <person name="Xia J."/>
        </authorList>
    </citation>
    <scope>NUCLEOTIDE SEQUENCE</scope>
    <source>
        <strain evidence="1">WB101</strain>
    </source>
</reference>
<keyword evidence="2" id="KW-1185">Reference proteome</keyword>
<accession>A0ABS9KDG9</accession>
<dbReference type="Gene3D" id="3.40.50.1000">
    <property type="entry name" value="HAD superfamily/HAD-like"/>
    <property type="match status" value="1"/>
</dbReference>
<dbReference type="SUPFAM" id="SSF56784">
    <property type="entry name" value="HAD-like"/>
    <property type="match status" value="1"/>
</dbReference>
<proteinExistence type="predicted"/>
<dbReference type="PANTHER" id="PTHR10000:SF8">
    <property type="entry name" value="HAD SUPERFAMILY HYDROLASE-LIKE, TYPE 3"/>
    <property type="match status" value="1"/>
</dbReference>
<dbReference type="RefSeq" id="WP_237853871.1">
    <property type="nucleotide sequence ID" value="NZ_JAKLWS010000010.1"/>
</dbReference>
<sequence length="251" mass="28042">MIKLFVTDIDGCISYPFQTPKWETINKIRELNLLSRTDESVPPLTICTGRPYPYAEAVAQWLDVRIPFVFESAALYIWEGNQIETALSSTDGALKPIRAMKKWIKNDLLNSFPTAQLEFTKMMDAGIVCPDKKVVEEMYPVMKNKIESDHPDLEIHTTDVSVNILMPGNNKLQGMKLLGNKLDVTLDEIAYIGDSGGDIAALEKVKLPYSPSNAISSVKKVTQTLQSETTDAVLEAYEKVIDLNRNELGKS</sequence>
<dbReference type="EMBL" id="JAKLWS010000010">
    <property type="protein sequence ID" value="MCG2588878.1"/>
    <property type="molecule type" value="Genomic_DNA"/>
</dbReference>
<organism evidence="1 2">
    <name type="scientific">Rhodohalobacter sulfatireducens</name>
    <dbReference type="NCBI Taxonomy" id="2911366"/>
    <lineage>
        <taxon>Bacteria</taxon>
        <taxon>Pseudomonadati</taxon>
        <taxon>Balneolota</taxon>
        <taxon>Balneolia</taxon>
        <taxon>Balneolales</taxon>
        <taxon>Balneolaceae</taxon>
        <taxon>Rhodohalobacter</taxon>
    </lineage>
</organism>
<dbReference type="Proteomes" id="UP001165366">
    <property type="component" value="Unassembled WGS sequence"/>
</dbReference>
<dbReference type="Gene3D" id="3.90.1070.10">
    <property type="match status" value="1"/>
</dbReference>
<dbReference type="Pfam" id="PF08282">
    <property type="entry name" value="Hydrolase_3"/>
    <property type="match status" value="1"/>
</dbReference>
<gene>
    <name evidence="1" type="ORF">L6773_09890</name>
</gene>
<protein>
    <submittedName>
        <fullName evidence="1">Cof-type HAD-IIB family hydrolase</fullName>
    </submittedName>
</protein>
<dbReference type="InterPro" id="IPR036412">
    <property type="entry name" value="HAD-like_sf"/>
</dbReference>
<evidence type="ECO:0000313" key="1">
    <source>
        <dbReference type="EMBL" id="MCG2588878.1"/>
    </source>
</evidence>
<name>A0ABS9KDG9_9BACT</name>
<comment type="caution">
    <text evidence="1">The sequence shown here is derived from an EMBL/GenBank/DDBJ whole genome shotgun (WGS) entry which is preliminary data.</text>
</comment>